<proteinExistence type="predicted"/>
<comment type="caution">
    <text evidence="1">The sequence shown here is derived from an EMBL/GenBank/DDBJ whole genome shotgun (WGS) entry which is preliminary data.</text>
</comment>
<dbReference type="RefSeq" id="WP_002598559.1">
    <property type="nucleotide sequence ID" value="NZ_KB850956.1"/>
</dbReference>
<accession>N9Y0J1</accession>
<keyword evidence="2" id="KW-1185">Reference proteome</keyword>
<evidence type="ECO:0000313" key="1">
    <source>
        <dbReference type="EMBL" id="ENZ01357.1"/>
    </source>
</evidence>
<name>N9Y0J1_9CLOT</name>
<sequence length="129" mass="14696">MAVLRNLSNTLSPEKAFRIYEKGNKIGLFFIENNNLGCVGLICNNGIRLSNREINELDNLELNDGFFMASGDLYIEKCVIVPVDSIDERYSTLAYVKPFADRDYTFCFSLYDRVGRIADSVYELGEKID</sequence>
<evidence type="ECO:0000313" key="2">
    <source>
        <dbReference type="Proteomes" id="UP000013097"/>
    </source>
</evidence>
<dbReference type="Proteomes" id="UP000013097">
    <property type="component" value="Unassembled WGS sequence"/>
</dbReference>
<dbReference type="PATRIC" id="fig|999411.4.peg.2032"/>
<gene>
    <name evidence="1" type="ORF">HMPREF1092_02066</name>
</gene>
<protein>
    <submittedName>
        <fullName evidence="1">Uncharacterized protein</fullName>
    </submittedName>
</protein>
<organism evidence="1 2">
    <name type="scientific">Clostridium thermobutyricum</name>
    <dbReference type="NCBI Taxonomy" id="29372"/>
    <lineage>
        <taxon>Bacteria</taxon>
        <taxon>Bacillati</taxon>
        <taxon>Bacillota</taxon>
        <taxon>Clostridia</taxon>
        <taxon>Eubacteriales</taxon>
        <taxon>Clostridiaceae</taxon>
        <taxon>Clostridium</taxon>
    </lineage>
</organism>
<dbReference type="EMBL" id="AGYT01000009">
    <property type="protein sequence ID" value="ENZ01357.1"/>
    <property type="molecule type" value="Genomic_DNA"/>
</dbReference>
<dbReference type="HOGENOM" id="CLU_1944993_0_0_9"/>
<reference evidence="1 2" key="1">
    <citation type="submission" date="2013-01" db="EMBL/GenBank/DDBJ databases">
        <title>The Genome Sequence of Clostridium colicanis 209318.</title>
        <authorList>
            <consortium name="The Broad Institute Genome Sequencing Platform"/>
            <person name="Earl A."/>
            <person name="Ward D."/>
            <person name="Feldgarden M."/>
            <person name="Gevers D."/>
            <person name="Courvalin P."/>
            <person name="Lambert T."/>
            <person name="Walker B."/>
            <person name="Young S.K."/>
            <person name="Zeng Q."/>
            <person name="Gargeya S."/>
            <person name="Fitzgerald M."/>
            <person name="Haas B."/>
            <person name="Abouelleil A."/>
            <person name="Alvarado L."/>
            <person name="Arachchi H.M."/>
            <person name="Berlin A.M."/>
            <person name="Chapman S.B."/>
            <person name="Dewar J."/>
            <person name="Goldberg J."/>
            <person name="Griggs A."/>
            <person name="Gujja S."/>
            <person name="Hansen M."/>
            <person name="Howarth C."/>
            <person name="Imamovic A."/>
            <person name="Larimer J."/>
            <person name="McCowan C."/>
            <person name="Murphy C."/>
            <person name="Neiman D."/>
            <person name="Pearson M."/>
            <person name="Priest M."/>
            <person name="Roberts A."/>
            <person name="Saif S."/>
            <person name="Shea T."/>
            <person name="Sisk P."/>
            <person name="Sykes S."/>
            <person name="Wortman J."/>
            <person name="Nusbaum C."/>
            <person name="Birren B."/>
        </authorList>
    </citation>
    <scope>NUCLEOTIDE SEQUENCE [LARGE SCALE GENOMIC DNA]</scope>
    <source>
        <strain evidence="1 2">209318</strain>
    </source>
</reference>
<dbReference type="AlphaFoldDB" id="N9Y0J1"/>